<gene>
    <name evidence="2" type="ORF">M513_11204</name>
    <name evidence="3" type="ORF">M514_11204</name>
</gene>
<protein>
    <submittedName>
        <fullName evidence="2">Uncharacterized protein</fullName>
    </submittedName>
</protein>
<keyword evidence="4" id="KW-1185">Reference proteome</keyword>
<evidence type="ECO:0000313" key="2">
    <source>
        <dbReference type="EMBL" id="KFD47913.1"/>
    </source>
</evidence>
<reference evidence="2 4" key="1">
    <citation type="journal article" date="2014" name="Nat. Genet.">
        <title>Genome and transcriptome of the porcine whipworm Trichuris suis.</title>
        <authorList>
            <person name="Jex A.R."/>
            <person name="Nejsum P."/>
            <person name="Schwarz E.M."/>
            <person name="Hu L."/>
            <person name="Young N.D."/>
            <person name="Hall R.S."/>
            <person name="Korhonen P.K."/>
            <person name="Liao S."/>
            <person name="Thamsborg S."/>
            <person name="Xia J."/>
            <person name="Xu P."/>
            <person name="Wang S."/>
            <person name="Scheerlinck J.P."/>
            <person name="Hofmann A."/>
            <person name="Sternberg P.W."/>
            <person name="Wang J."/>
            <person name="Gasser R.B."/>
        </authorList>
    </citation>
    <scope>NUCLEOTIDE SEQUENCE [LARGE SCALE GENOMIC DNA]</scope>
    <source>
        <strain evidence="3">DCEP-RM93F</strain>
        <strain evidence="2">DCEP-RM93M</strain>
    </source>
</reference>
<sequence length="85" mass="9775">MQGFGAAAYQRCRNSAYKFYLPECKLLIARDSQGGAGRLRVTLERRRFTMADSASDGPKTPKYAEEENKALSLLSQRRKMWKRNQ</sequence>
<evidence type="ECO:0000256" key="1">
    <source>
        <dbReference type="SAM" id="MobiDB-lite"/>
    </source>
</evidence>
<proteinExistence type="predicted"/>
<dbReference type="AlphaFoldDB" id="A0A085LSG7"/>
<dbReference type="Proteomes" id="UP000030758">
    <property type="component" value="Unassembled WGS sequence"/>
</dbReference>
<feature type="region of interest" description="Disordered" evidence="1">
    <location>
        <begin position="50"/>
        <end position="69"/>
    </location>
</feature>
<dbReference type="Proteomes" id="UP000030764">
    <property type="component" value="Unassembled WGS sequence"/>
</dbReference>
<evidence type="ECO:0000313" key="3">
    <source>
        <dbReference type="EMBL" id="KFD67986.1"/>
    </source>
</evidence>
<name>A0A085LSG7_9BILA</name>
<evidence type="ECO:0000313" key="4">
    <source>
        <dbReference type="Proteomes" id="UP000030764"/>
    </source>
</evidence>
<dbReference type="EMBL" id="KL363310">
    <property type="protein sequence ID" value="KFD47913.1"/>
    <property type="molecule type" value="Genomic_DNA"/>
</dbReference>
<dbReference type="EMBL" id="KL367509">
    <property type="protein sequence ID" value="KFD67986.1"/>
    <property type="molecule type" value="Genomic_DNA"/>
</dbReference>
<organism evidence="2 4">
    <name type="scientific">Trichuris suis</name>
    <name type="common">pig whipworm</name>
    <dbReference type="NCBI Taxonomy" id="68888"/>
    <lineage>
        <taxon>Eukaryota</taxon>
        <taxon>Metazoa</taxon>
        <taxon>Ecdysozoa</taxon>
        <taxon>Nematoda</taxon>
        <taxon>Enoplea</taxon>
        <taxon>Dorylaimia</taxon>
        <taxon>Trichinellida</taxon>
        <taxon>Trichuridae</taxon>
        <taxon>Trichuris</taxon>
    </lineage>
</organism>
<accession>A0A085LSG7</accession>